<accession>A0AAV4RBA8</accession>
<evidence type="ECO:0000259" key="1">
    <source>
        <dbReference type="PROSITE" id="PS50127"/>
    </source>
</evidence>
<proteinExistence type="predicted"/>
<name>A0AAV4RBA8_CAEEX</name>
<protein>
    <submittedName>
        <fullName evidence="2">Ubiquitin-conjugating enzyme E2 5A</fullName>
    </submittedName>
</protein>
<keyword evidence="3" id="KW-1185">Reference proteome</keyword>
<evidence type="ECO:0000313" key="3">
    <source>
        <dbReference type="Proteomes" id="UP001054945"/>
    </source>
</evidence>
<dbReference type="PROSITE" id="PS50127">
    <property type="entry name" value="UBC_2"/>
    <property type="match status" value="1"/>
</dbReference>
<evidence type="ECO:0000313" key="2">
    <source>
        <dbReference type="EMBL" id="GIY19114.1"/>
    </source>
</evidence>
<comment type="caution">
    <text evidence="2">The sequence shown here is derived from an EMBL/GenBank/DDBJ whole genome shotgun (WGS) entry which is preliminary data.</text>
</comment>
<dbReference type="Gene3D" id="3.10.110.10">
    <property type="entry name" value="Ubiquitin Conjugating Enzyme"/>
    <property type="match status" value="1"/>
</dbReference>
<sequence>MNELNLHSDPPEGIEAAPLDEKCYHWQAYLLKAILQIIHMQEKHFIIFADLQLSNENHLLFVLLQKYFIPTSRHGDIIDSIHDNWSLILTISKDILISIQSLLTDPYCHVCMEPEIGRLYQENRPAFDGIARLWTMRFATLNKRPPILEKPSFLSQENALNPNL</sequence>
<dbReference type="InterPro" id="IPR016135">
    <property type="entry name" value="UBQ-conjugating_enzyme/RWD"/>
</dbReference>
<feature type="domain" description="UBC core" evidence="1">
    <location>
        <begin position="1"/>
        <end position="140"/>
    </location>
</feature>
<dbReference type="SUPFAM" id="SSF54495">
    <property type="entry name" value="UBC-like"/>
    <property type="match status" value="1"/>
</dbReference>
<dbReference type="EMBL" id="BPLR01007719">
    <property type="protein sequence ID" value="GIY19114.1"/>
    <property type="molecule type" value="Genomic_DNA"/>
</dbReference>
<gene>
    <name evidence="2" type="primary">UBC5A</name>
    <name evidence="2" type="ORF">CEXT_118471</name>
</gene>
<dbReference type="InterPro" id="IPR000608">
    <property type="entry name" value="UBC"/>
</dbReference>
<reference evidence="2 3" key="1">
    <citation type="submission" date="2021-06" db="EMBL/GenBank/DDBJ databases">
        <title>Caerostris extrusa draft genome.</title>
        <authorList>
            <person name="Kono N."/>
            <person name="Arakawa K."/>
        </authorList>
    </citation>
    <scope>NUCLEOTIDE SEQUENCE [LARGE SCALE GENOMIC DNA]</scope>
</reference>
<dbReference type="AlphaFoldDB" id="A0AAV4RBA8"/>
<dbReference type="Proteomes" id="UP001054945">
    <property type="component" value="Unassembled WGS sequence"/>
</dbReference>
<dbReference type="Pfam" id="PF00179">
    <property type="entry name" value="UQ_con"/>
    <property type="match status" value="1"/>
</dbReference>
<organism evidence="2 3">
    <name type="scientific">Caerostris extrusa</name>
    <name type="common">Bark spider</name>
    <name type="synonym">Caerostris bankana</name>
    <dbReference type="NCBI Taxonomy" id="172846"/>
    <lineage>
        <taxon>Eukaryota</taxon>
        <taxon>Metazoa</taxon>
        <taxon>Ecdysozoa</taxon>
        <taxon>Arthropoda</taxon>
        <taxon>Chelicerata</taxon>
        <taxon>Arachnida</taxon>
        <taxon>Araneae</taxon>
        <taxon>Araneomorphae</taxon>
        <taxon>Entelegynae</taxon>
        <taxon>Araneoidea</taxon>
        <taxon>Araneidae</taxon>
        <taxon>Caerostris</taxon>
    </lineage>
</organism>